<reference evidence="10 11" key="1">
    <citation type="submission" date="2024-01" db="EMBL/GenBank/DDBJ databases">
        <title>The genomes of 5 underutilized Papilionoideae crops provide insights into root nodulation and disease resistanc.</title>
        <authorList>
            <person name="Jiang F."/>
        </authorList>
    </citation>
    <scope>NUCLEOTIDE SEQUENCE [LARGE SCALE GENOMIC DNA]</scope>
    <source>
        <strain evidence="10">JINMINGXINNONG_FW02</strain>
        <tissue evidence="10">Leaves</tissue>
    </source>
</reference>
<dbReference type="AlphaFoldDB" id="A0AAN9M903"/>
<evidence type="ECO:0000256" key="4">
    <source>
        <dbReference type="ARBA" id="ARBA00022618"/>
    </source>
</evidence>
<dbReference type="PANTHER" id="PTHR14527">
    <property type="entry name" value="PROTEIN MIS12 HOMOLOG"/>
    <property type="match status" value="1"/>
</dbReference>
<keyword evidence="5" id="KW-0498">Mitosis</keyword>
<keyword evidence="11" id="KW-1185">Reference proteome</keyword>
<evidence type="ECO:0000256" key="5">
    <source>
        <dbReference type="ARBA" id="ARBA00022776"/>
    </source>
</evidence>
<evidence type="ECO:0000313" key="11">
    <source>
        <dbReference type="Proteomes" id="UP001374584"/>
    </source>
</evidence>
<keyword evidence="9" id="KW-0137">Centromere</keyword>
<comment type="similarity">
    <text evidence="2">Belongs to the mis12 family.</text>
</comment>
<evidence type="ECO:0000256" key="2">
    <source>
        <dbReference type="ARBA" id="ARBA00008643"/>
    </source>
</evidence>
<dbReference type="GO" id="GO:0005634">
    <property type="term" value="C:nucleus"/>
    <property type="evidence" value="ECO:0007669"/>
    <property type="project" value="InterPro"/>
</dbReference>
<accession>A0AAN9M903</accession>
<dbReference type="GO" id="GO:0051382">
    <property type="term" value="P:kinetochore assembly"/>
    <property type="evidence" value="ECO:0007669"/>
    <property type="project" value="TreeGrafter"/>
</dbReference>
<protein>
    <submittedName>
        <fullName evidence="10">Uncharacterized protein</fullName>
    </submittedName>
</protein>
<keyword evidence="4" id="KW-0132">Cell division</keyword>
<keyword evidence="3" id="KW-0158">Chromosome</keyword>
<dbReference type="InterPro" id="IPR008685">
    <property type="entry name" value="Centromere_Mis12"/>
</dbReference>
<dbReference type="Proteomes" id="UP001374584">
    <property type="component" value="Unassembled WGS sequence"/>
</dbReference>
<organism evidence="10 11">
    <name type="scientific">Phaseolus coccineus</name>
    <name type="common">Scarlet runner bean</name>
    <name type="synonym">Phaseolus multiflorus</name>
    <dbReference type="NCBI Taxonomy" id="3886"/>
    <lineage>
        <taxon>Eukaryota</taxon>
        <taxon>Viridiplantae</taxon>
        <taxon>Streptophyta</taxon>
        <taxon>Embryophyta</taxon>
        <taxon>Tracheophyta</taxon>
        <taxon>Spermatophyta</taxon>
        <taxon>Magnoliopsida</taxon>
        <taxon>eudicotyledons</taxon>
        <taxon>Gunneridae</taxon>
        <taxon>Pentapetalae</taxon>
        <taxon>rosids</taxon>
        <taxon>fabids</taxon>
        <taxon>Fabales</taxon>
        <taxon>Fabaceae</taxon>
        <taxon>Papilionoideae</taxon>
        <taxon>50 kb inversion clade</taxon>
        <taxon>NPAAA clade</taxon>
        <taxon>indigoferoid/millettioid clade</taxon>
        <taxon>Phaseoleae</taxon>
        <taxon>Phaseolus</taxon>
    </lineage>
</organism>
<dbReference type="PANTHER" id="PTHR14527:SF2">
    <property type="entry name" value="PROTEIN MIS12 HOMOLOG"/>
    <property type="match status" value="1"/>
</dbReference>
<dbReference type="GO" id="GO:0051301">
    <property type="term" value="P:cell division"/>
    <property type="evidence" value="ECO:0007669"/>
    <property type="project" value="UniProtKB-KW"/>
</dbReference>
<evidence type="ECO:0000256" key="9">
    <source>
        <dbReference type="ARBA" id="ARBA00023328"/>
    </source>
</evidence>
<keyword evidence="7" id="KW-0175">Coiled coil</keyword>
<dbReference type="Pfam" id="PF05859">
    <property type="entry name" value="Mis12"/>
    <property type="match status" value="1"/>
</dbReference>
<keyword evidence="6" id="KW-0995">Kinetochore</keyword>
<evidence type="ECO:0000313" key="10">
    <source>
        <dbReference type="EMBL" id="KAK7347393.1"/>
    </source>
</evidence>
<name>A0AAN9M903_PHACN</name>
<dbReference type="GO" id="GO:0000070">
    <property type="term" value="P:mitotic sister chromatid segregation"/>
    <property type="evidence" value="ECO:0007669"/>
    <property type="project" value="TreeGrafter"/>
</dbReference>
<evidence type="ECO:0000256" key="1">
    <source>
        <dbReference type="ARBA" id="ARBA00004629"/>
    </source>
</evidence>
<comment type="caution">
    <text evidence="10">The sequence shown here is derived from an EMBL/GenBank/DDBJ whole genome shotgun (WGS) entry which is preliminary data.</text>
</comment>
<sequence length="136" mass="15786">MEKSESEVVLDALNLNPQLFCNEVLNNVDDVLDEAFRFFYQDLSTKLNIQGTQRSQYLKKGVDCILQKVQSVLDKQLGAWENYILRHCFSLPRGSYMSFLTLMNEIFAIEDAEKCTYDALSMVDVFFEVHTRKPDI</sequence>
<proteinExistence type="inferred from homology"/>
<evidence type="ECO:0000256" key="6">
    <source>
        <dbReference type="ARBA" id="ARBA00022838"/>
    </source>
</evidence>
<evidence type="ECO:0000256" key="3">
    <source>
        <dbReference type="ARBA" id="ARBA00022454"/>
    </source>
</evidence>
<dbReference type="GO" id="GO:0000444">
    <property type="term" value="C:MIS12/MIND type complex"/>
    <property type="evidence" value="ECO:0007669"/>
    <property type="project" value="TreeGrafter"/>
</dbReference>
<evidence type="ECO:0000256" key="7">
    <source>
        <dbReference type="ARBA" id="ARBA00023054"/>
    </source>
</evidence>
<comment type="subcellular location">
    <subcellularLocation>
        <location evidence="1">Chromosome</location>
        <location evidence="1">Centromere</location>
        <location evidence="1">Kinetochore</location>
    </subcellularLocation>
</comment>
<keyword evidence="8" id="KW-0131">Cell cycle</keyword>
<dbReference type="EMBL" id="JAYMYR010000008">
    <property type="protein sequence ID" value="KAK7347393.1"/>
    <property type="molecule type" value="Genomic_DNA"/>
</dbReference>
<gene>
    <name evidence="10" type="ORF">VNO80_21923</name>
</gene>
<evidence type="ECO:0000256" key="8">
    <source>
        <dbReference type="ARBA" id="ARBA00023306"/>
    </source>
</evidence>